<keyword evidence="4 7" id="KW-0133">Cell shape</keyword>
<name>A0A934LZV0_9RHOB</name>
<dbReference type="SUPFAM" id="SSF141523">
    <property type="entry name" value="L,D-transpeptidase catalytic domain-like"/>
    <property type="match status" value="1"/>
</dbReference>
<comment type="similarity">
    <text evidence="2">Belongs to the YkuD family.</text>
</comment>
<dbReference type="InterPro" id="IPR038063">
    <property type="entry name" value="Transpep_catalytic_dom"/>
</dbReference>
<evidence type="ECO:0000256" key="4">
    <source>
        <dbReference type="ARBA" id="ARBA00022960"/>
    </source>
</evidence>
<evidence type="ECO:0000256" key="3">
    <source>
        <dbReference type="ARBA" id="ARBA00022679"/>
    </source>
</evidence>
<evidence type="ECO:0000256" key="1">
    <source>
        <dbReference type="ARBA" id="ARBA00004752"/>
    </source>
</evidence>
<dbReference type="GO" id="GO:0004180">
    <property type="term" value="F:carboxypeptidase activity"/>
    <property type="evidence" value="ECO:0007669"/>
    <property type="project" value="UniProtKB-ARBA"/>
</dbReference>
<comment type="caution">
    <text evidence="9">The sequence shown here is derived from an EMBL/GenBank/DDBJ whole genome shotgun (WGS) entry which is preliminary data.</text>
</comment>
<dbReference type="GO" id="GO:0008360">
    <property type="term" value="P:regulation of cell shape"/>
    <property type="evidence" value="ECO:0007669"/>
    <property type="project" value="UniProtKB-UniRule"/>
</dbReference>
<dbReference type="CDD" id="cd16913">
    <property type="entry name" value="YkuD_like"/>
    <property type="match status" value="1"/>
</dbReference>
<dbReference type="Proteomes" id="UP000613255">
    <property type="component" value="Unassembled WGS sequence"/>
</dbReference>
<dbReference type="PANTHER" id="PTHR41533:SF2">
    <property type="entry name" value="BLR7131 PROTEIN"/>
    <property type="match status" value="1"/>
</dbReference>
<dbReference type="GO" id="GO:0016740">
    <property type="term" value="F:transferase activity"/>
    <property type="evidence" value="ECO:0007669"/>
    <property type="project" value="UniProtKB-KW"/>
</dbReference>
<evidence type="ECO:0000313" key="10">
    <source>
        <dbReference type="Proteomes" id="UP000613255"/>
    </source>
</evidence>
<evidence type="ECO:0000259" key="8">
    <source>
        <dbReference type="PROSITE" id="PS52029"/>
    </source>
</evidence>
<dbReference type="PANTHER" id="PTHR41533">
    <property type="entry name" value="L,D-TRANSPEPTIDASE HI_1667-RELATED"/>
    <property type="match status" value="1"/>
</dbReference>
<evidence type="ECO:0000256" key="7">
    <source>
        <dbReference type="PROSITE-ProRule" id="PRU01373"/>
    </source>
</evidence>
<dbReference type="AlphaFoldDB" id="A0A934LZV0"/>
<evidence type="ECO:0000313" key="9">
    <source>
        <dbReference type="EMBL" id="MBI6629068.1"/>
    </source>
</evidence>
<keyword evidence="6 7" id="KW-0961">Cell wall biogenesis/degradation</keyword>
<dbReference type="RefSeq" id="WP_198685080.1">
    <property type="nucleotide sequence ID" value="NZ_JAEIJD010000002.1"/>
</dbReference>
<dbReference type="InterPro" id="IPR005490">
    <property type="entry name" value="LD_TPept_cat_dom"/>
</dbReference>
<dbReference type="SUPFAM" id="SSF47090">
    <property type="entry name" value="PGBD-like"/>
    <property type="match status" value="1"/>
</dbReference>
<dbReference type="Pfam" id="PF03734">
    <property type="entry name" value="YkuD"/>
    <property type="match status" value="1"/>
</dbReference>
<feature type="active site" description="Proton donor/acceptor" evidence="7">
    <location>
        <position position="430"/>
    </location>
</feature>
<dbReference type="GO" id="GO:0009252">
    <property type="term" value="P:peptidoglycan biosynthetic process"/>
    <property type="evidence" value="ECO:0007669"/>
    <property type="project" value="UniProtKB-KW"/>
</dbReference>
<dbReference type="Gene3D" id="2.40.440.10">
    <property type="entry name" value="L,D-transpeptidase catalytic domain-like"/>
    <property type="match status" value="1"/>
</dbReference>
<evidence type="ECO:0000256" key="5">
    <source>
        <dbReference type="ARBA" id="ARBA00022984"/>
    </source>
</evidence>
<dbReference type="Gene3D" id="1.10.101.10">
    <property type="entry name" value="PGBD-like superfamily/PGBD"/>
    <property type="match status" value="1"/>
</dbReference>
<sequence length="538" mass="60129">MTIVPRRFALLYGMFLVPFFVLFSGGVGVAQAQVTAFKQAVAEAAADDDDVAAYYRQVGYAPLWTGEGEEFRARRAALFHALENVPLHGLASRIYDIDGLIARMKDVGSSRELGLVEVALSRTFIAYAQDVQTGMLVPSEIDSGIVREVAYRNRTETLNQFAHAVRPADFIATLPPETPEYRALMKAKLDLEKGIAEGGWGPVVQGSILRPGETGDALISLRNRLISMGYMARSASHEYDATLQAAVQAFQIDHGLQPDGIAGPNTLAQINVPMEDRLKSVIVALERERWFNMDRGARHILVNMTDFSTRIIDRGEVTFETRSVIGKNTSALRSPEFSDMMTHMVVNPSWYVPRSIVTQEYLPQLRRNPHAVGHIEITDSRGRRVNRDAVDFSQYSARNFPFSMRQPPSNRNALGLVKFMFPNKYSIYLHDTPSKSLFNHDTRAFSHGCIRLADPFDFAYALLSRQTDNPKGLFHSTLNTGRETRINIEPAVPVHLIYRTAFTGEKGRIEYRGDVYGRDARIWEALERTGVALAGVQG</sequence>
<feature type="active site" description="Nucleophile" evidence="7">
    <location>
        <position position="449"/>
    </location>
</feature>
<evidence type="ECO:0000256" key="6">
    <source>
        <dbReference type="ARBA" id="ARBA00023316"/>
    </source>
</evidence>
<feature type="domain" description="L,D-TPase catalytic" evidence="8">
    <location>
        <begin position="298"/>
        <end position="474"/>
    </location>
</feature>
<evidence type="ECO:0000256" key="2">
    <source>
        <dbReference type="ARBA" id="ARBA00005992"/>
    </source>
</evidence>
<dbReference type="InterPro" id="IPR036366">
    <property type="entry name" value="PGBDSf"/>
</dbReference>
<keyword evidence="5 7" id="KW-0573">Peptidoglycan synthesis</keyword>
<gene>
    <name evidence="9" type="ORF">JAO82_04150</name>
</gene>
<dbReference type="Pfam" id="PF20142">
    <property type="entry name" value="Scaffold"/>
    <property type="match status" value="1"/>
</dbReference>
<organism evidence="9 10">
    <name type="scientific">Pontibaca salina</name>
    <dbReference type="NCBI Taxonomy" id="2795731"/>
    <lineage>
        <taxon>Bacteria</taxon>
        <taxon>Pseudomonadati</taxon>
        <taxon>Pseudomonadota</taxon>
        <taxon>Alphaproteobacteria</taxon>
        <taxon>Rhodobacterales</taxon>
        <taxon>Roseobacteraceae</taxon>
        <taxon>Pontibaca</taxon>
    </lineage>
</organism>
<keyword evidence="3" id="KW-0808">Transferase</keyword>
<dbReference type="GO" id="GO:0071555">
    <property type="term" value="P:cell wall organization"/>
    <property type="evidence" value="ECO:0007669"/>
    <property type="project" value="UniProtKB-UniRule"/>
</dbReference>
<comment type="pathway">
    <text evidence="1 7">Cell wall biogenesis; peptidoglycan biosynthesis.</text>
</comment>
<dbReference type="PROSITE" id="PS52029">
    <property type="entry name" value="LD_TPASE"/>
    <property type="match status" value="1"/>
</dbReference>
<dbReference type="InterPro" id="IPR002477">
    <property type="entry name" value="Peptidoglycan-bd-like"/>
</dbReference>
<reference evidence="9" key="1">
    <citation type="submission" date="2020-12" db="EMBL/GenBank/DDBJ databases">
        <title>Pontibaca salina gen. nov., sp. nov., isolated from marine sediment.</title>
        <authorList>
            <person name="Bo J."/>
            <person name="Wang S."/>
            <person name="Song X."/>
            <person name="Du Z."/>
        </authorList>
    </citation>
    <scope>NUCLEOTIDE SEQUENCE</scope>
    <source>
        <strain evidence="9">S1109L</strain>
    </source>
</reference>
<keyword evidence="10" id="KW-1185">Reference proteome</keyword>
<proteinExistence type="inferred from homology"/>
<dbReference type="EMBL" id="JAEIJD010000002">
    <property type="protein sequence ID" value="MBI6629068.1"/>
    <property type="molecule type" value="Genomic_DNA"/>
</dbReference>
<dbReference type="InterPro" id="IPR052905">
    <property type="entry name" value="LD-transpeptidase_YkuD-like"/>
</dbReference>
<accession>A0A934LZV0</accession>
<dbReference type="Pfam" id="PF01471">
    <property type="entry name" value="PG_binding_1"/>
    <property type="match status" value="1"/>
</dbReference>
<dbReference type="InterPro" id="IPR036365">
    <property type="entry name" value="PGBD-like_sf"/>
</dbReference>
<dbReference type="InterPro" id="IPR045380">
    <property type="entry name" value="LD_TPept_scaffold_dom"/>
</dbReference>
<protein>
    <submittedName>
        <fullName evidence="9">L,D-transpeptidase family protein</fullName>
    </submittedName>
</protein>